<dbReference type="RefSeq" id="WP_009069473.1">
    <property type="nucleotide sequence ID" value="NZ_JH597755.1"/>
</dbReference>
<dbReference type="EMBL" id="JH597755">
    <property type="protein sequence ID" value="EHP71308.1"/>
    <property type="molecule type" value="Genomic_DNA"/>
</dbReference>
<keyword evidence="5" id="KW-1185">Reference proteome</keyword>
<sequence length="358" mass="40145">MFSSDPTALLRKESLDKDEMIRALRGALMAELDAINYYLQQGKLFSDEKLKKVHDDIAREEITHFGEFLRLLYLLNKEEFNYIVKGWNEASKLIGDQETFPIPLEVKERSEPKSEGGNPGRNGEVSDQVMRYLNEGLSSRRIREIGNVVNYPKNSVTVYDLIEEKEGITQGENSTLYPLPRLTETVKVRFDADPVSASNALVSAGARYARKEDSLLLTEHPLSPTKRSTKQRVTDWTVPGNIALDIVKAIETLYSSGYSKGIYAVVPPGTYSMLHRVVDKTGTLEIELIKSTVNLVISEQVKDHILVTAKPGFFILESTPVTVDYLGREGTNEVYMIWGRLAPYVLDSRAVVLIGPGD</sequence>
<dbReference type="Gene3D" id="6.10.140.1960">
    <property type="match status" value="1"/>
</dbReference>
<dbReference type="SUPFAM" id="SSF47240">
    <property type="entry name" value="Ferritin-like"/>
    <property type="match status" value="1"/>
</dbReference>
<dbReference type="OrthoDB" id="60579at2157"/>
<protein>
    <submittedName>
        <fullName evidence="4">Encapsulating protein for peroxidase</fullName>
    </submittedName>
</protein>
<keyword evidence="4" id="KW-0560">Oxidoreductase</keyword>
<dbReference type="InterPro" id="IPR007544">
    <property type="entry name" value="ENCAP"/>
</dbReference>
<dbReference type="HOGENOM" id="CLU_067492_0_0_2"/>
<evidence type="ECO:0000256" key="2">
    <source>
        <dbReference type="ARBA" id="ARBA00033787"/>
    </source>
</evidence>
<organism evidence="4 5">
    <name type="scientific">Metallosphaera yellowstonensis MK1</name>
    <dbReference type="NCBI Taxonomy" id="671065"/>
    <lineage>
        <taxon>Archaea</taxon>
        <taxon>Thermoproteota</taxon>
        <taxon>Thermoprotei</taxon>
        <taxon>Sulfolobales</taxon>
        <taxon>Sulfolobaceae</taxon>
        <taxon>Metallosphaera</taxon>
    </lineage>
</organism>
<evidence type="ECO:0000313" key="5">
    <source>
        <dbReference type="Proteomes" id="UP000003980"/>
    </source>
</evidence>
<dbReference type="InterPro" id="IPR009078">
    <property type="entry name" value="Ferritin-like_SF"/>
</dbReference>
<dbReference type="GO" id="GO:0004601">
    <property type="term" value="F:peroxidase activity"/>
    <property type="evidence" value="ECO:0007669"/>
    <property type="project" value="UniProtKB-KW"/>
</dbReference>
<reference evidence="4 5" key="1">
    <citation type="submission" date="2012-01" db="EMBL/GenBank/DDBJ databases">
        <title>Improved High-Quality Draft sequence of Metallosphaera yellowstonensis MK1.</title>
        <authorList>
            <consortium name="US DOE Joint Genome Institute"/>
            <person name="Lucas S."/>
            <person name="Han J."/>
            <person name="Cheng J.-F."/>
            <person name="Goodwin L."/>
            <person name="Pitluck S."/>
            <person name="Peters L."/>
            <person name="Teshima H."/>
            <person name="Detter J.C."/>
            <person name="Han C."/>
            <person name="Tapia R."/>
            <person name="Land M."/>
            <person name="Hauser L."/>
            <person name="Kyrpides N."/>
            <person name="Kozubal M."/>
            <person name="Macur R.E."/>
            <person name="Jay Z."/>
            <person name="Inskeep W."/>
            <person name="Woyke T."/>
        </authorList>
    </citation>
    <scope>NUCLEOTIDE SEQUENCE [LARGE SCALE GENOMIC DNA]</scope>
    <source>
        <strain evidence="4 5">MK1</strain>
    </source>
</reference>
<dbReference type="PANTHER" id="PTHR37165:SF1">
    <property type="entry name" value="TYPE 1 ENCAPSULIN SHELL PROTEIN"/>
    <property type="match status" value="1"/>
</dbReference>
<feature type="region of interest" description="Disordered" evidence="3">
    <location>
        <begin position="105"/>
        <end position="125"/>
    </location>
</feature>
<name>H2C0P6_9CREN</name>
<dbReference type="Gene3D" id="3.30.2320.10">
    <property type="entry name" value="hypothetical protein PF0899 domain"/>
    <property type="match status" value="1"/>
</dbReference>
<dbReference type="Pfam" id="PF04454">
    <property type="entry name" value="Linocin_M18"/>
    <property type="match status" value="1"/>
</dbReference>
<dbReference type="eggNOG" id="arCOG05908">
    <property type="taxonomic scope" value="Archaea"/>
</dbReference>
<dbReference type="AlphaFoldDB" id="H2C0P6"/>
<gene>
    <name evidence="4" type="ORF">MetMK1DRAFT_00001170</name>
</gene>
<dbReference type="InterPro" id="IPR051429">
    <property type="entry name" value="Encapsulin_nc"/>
</dbReference>
<dbReference type="GO" id="GO:0140737">
    <property type="term" value="C:encapsulin nanocompartment"/>
    <property type="evidence" value="ECO:0007669"/>
    <property type="project" value="UniProtKB-SubCell"/>
</dbReference>
<dbReference type="Proteomes" id="UP000003980">
    <property type="component" value="Unassembled WGS sequence"/>
</dbReference>
<evidence type="ECO:0000313" key="4">
    <source>
        <dbReference type="EMBL" id="EHP71308.1"/>
    </source>
</evidence>
<feature type="compositionally biased region" description="Basic and acidic residues" evidence="3">
    <location>
        <begin position="105"/>
        <end position="114"/>
    </location>
</feature>
<keyword evidence="4" id="KW-0575">Peroxidase</keyword>
<evidence type="ECO:0000256" key="1">
    <source>
        <dbReference type="ARBA" id="ARBA00033738"/>
    </source>
</evidence>
<comment type="subcellular location">
    <subcellularLocation>
        <location evidence="1">Encapsulin nanocompartment</location>
    </subcellularLocation>
</comment>
<proteinExistence type="predicted"/>
<keyword evidence="2" id="KW-1284">Encapsulin nanocompartment</keyword>
<accession>H2C0P6</accession>
<dbReference type="PANTHER" id="PTHR37165">
    <property type="entry name" value="PEPTIDASE U56 FAMILY"/>
    <property type="match status" value="1"/>
</dbReference>
<evidence type="ECO:0000256" key="3">
    <source>
        <dbReference type="SAM" id="MobiDB-lite"/>
    </source>
</evidence>
<dbReference type="STRING" id="671065.MetMK1DRAFT_00001170"/>